<feature type="region of interest" description="Disordered" evidence="1">
    <location>
        <begin position="185"/>
        <end position="242"/>
    </location>
</feature>
<dbReference type="OrthoDB" id="4217619at2759"/>
<dbReference type="SUPFAM" id="SSF50156">
    <property type="entry name" value="PDZ domain-like"/>
    <property type="match status" value="1"/>
</dbReference>
<feature type="compositionally biased region" description="Basic residues" evidence="1">
    <location>
        <begin position="185"/>
        <end position="194"/>
    </location>
</feature>
<keyword evidence="4" id="KW-1185">Reference proteome</keyword>
<evidence type="ECO:0000313" key="4">
    <source>
        <dbReference type="Proteomes" id="UP000298663"/>
    </source>
</evidence>
<evidence type="ECO:0000256" key="1">
    <source>
        <dbReference type="SAM" id="MobiDB-lite"/>
    </source>
</evidence>
<feature type="compositionally biased region" description="Basic and acidic residues" evidence="1">
    <location>
        <begin position="195"/>
        <end position="204"/>
    </location>
</feature>
<dbReference type="Gene3D" id="2.30.42.10">
    <property type="match status" value="1"/>
</dbReference>
<comment type="caution">
    <text evidence="3">The sequence shown here is derived from an EMBL/GenBank/DDBJ whole genome shotgun (WGS) entry which is preliminary data.</text>
</comment>
<protein>
    <recommendedName>
        <fullName evidence="2">PDZ domain-containing protein</fullName>
    </recommendedName>
</protein>
<dbReference type="InterPro" id="IPR001478">
    <property type="entry name" value="PDZ"/>
</dbReference>
<dbReference type="PROSITE" id="PS50106">
    <property type="entry name" value="PDZ"/>
    <property type="match status" value="1"/>
</dbReference>
<reference evidence="3 4" key="2">
    <citation type="journal article" date="2019" name="G3 (Bethesda)">
        <title>Hybrid Assembly of the Genome of the Entomopathogenic Nematode Steinernema carpocapsae Identifies the X-Chromosome.</title>
        <authorList>
            <person name="Serra L."/>
            <person name="Macchietto M."/>
            <person name="Macias-Munoz A."/>
            <person name="McGill C.J."/>
            <person name="Rodriguez I.M."/>
            <person name="Rodriguez B."/>
            <person name="Murad R."/>
            <person name="Mortazavi A."/>
        </authorList>
    </citation>
    <scope>NUCLEOTIDE SEQUENCE [LARGE SCALE GENOMIC DNA]</scope>
    <source>
        <strain evidence="3 4">ALL</strain>
    </source>
</reference>
<reference evidence="3 4" key="1">
    <citation type="journal article" date="2015" name="Genome Biol.">
        <title>Comparative genomics of Steinernema reveals deeply conserved gene regulatory networks.</title>
        <authorList>
            <person name="Dillman A.R."/>
            <person name="Macchietto M."/>
            <person name="Porter C.F."/>
            <person name="Rogers A."/>
            <person name="Williams B."/>
            <person name="Antoshechkin I."/>
            <person name="Lee M.M."/>
            <person name="Goodwin Z."/>
            <person name="Lu X."/>
            <person name="Lewis E.E."/>
            <person name="Goodrich-Blair H."/>
            <person name="Stock S.P."/>
            <person name="Adams B.J."/>
            <person name="Sternberg P.W."/>
            <person name="Mortazavi A."/>
        </authorList>
    </citation>
    <scope>NUCLEOTIDE SEQUENCE [LARGE SCALE GENOMIC DNA]</scope>
    <source>
        <strain evidence="3 4">ALL</strain>
    </source>
</reference>
<feature type="compositionally biased region" description="Basic and acidic residues" evidence="1">
    <location>
        <begin position="259"/>
        <end position="275"/>
    </location>
</feature>
<dbReference type="InterPro" id="IPR036034">
    <property type="entry name" value="PDZ_sf"/>
</dbReference>
<dbReference type="AlphaFoldDB" id="A0A4U5PAW6"/>
<gene>
    <name evidence="3" type="ORF">L596_007760</name>
</gene>
<feature type="compositionally biased region" description="Basic and acidic residues" evidence="1">
    <location>
        <begin position="14"/>
        <end position="24"/>
    </location>
</feature>
<evidence type="ECO:0000259" key="2">
    <source>
        <dbReference type="PROSITE" id="PS50106"/>
    </source>
</evidence>
<dbReference type="Proteomes" id="UP000298663">
    <property type="component" value="Unassembled WGS sequence"/>
</dbReference>
<feature type="domain" description="PDZ" evidence="2">
    <location>
        <begin position="37"/>
        <end position="100"/>
    </location>
</feature>
<evidence type="ECO:0000313" key="3">
    <source>
        <dbReference type="EMBL" id="TKR93271.1"/>
    </source>
</evidence>
<dbReference type="EMBL" id="AZBU02000002">
    <property type="protein sequence ID" value="TKR93271.1"/>
    <property type="molecule type" value="Genomic_DNA"/>
</dbReference>
<sequence length="291" mass="33531">MTETTGKPTGDDGAEAKKKEHHPLPEFNETVIVKKPLGLRIHKTGLVVTMVEPNAAANGKAFVGDSVVSVDNKKVADFSQLTKILKEPTPIVPVRFRRNAFSFCRHLGTTVERLQLDKDVTKVTNRAIDVYISSDVLHQRNALLRLRRDAWLRREIRRPRTSYSCLRGRGFDRLNPSSAWRCHQRRERQRHRKQDHAAIPHDGVDVGGRTHTPYDRVRSRRRRCIPRPNRNVAGRFGHRHQADSTVQEQLLEANVNLHEGQDTEGKSEHREDRTSRSRNRRRPRPGETQVM</sequence>
<feature type="region of interest" description="Disordered" evidence="1">
    <location>
        <begin position="257"/>
        <end position="291"/>
    </location>
</feature>
<accession>A0A4U5PAW6</accession>
<feature type="region of interest" description="Disordered" evidence="1">
    <location>
        <begin position="1"/>
        <end position="27"/>
    </location>
</feature>
<proteinExistence type="predicted"/>
<organism evidence="3 4">
    <name type="scientific">Steinernema carpocapsae</name>
    <name type="common">Entomopathogenic nematode</name>
    <dbReference type="NCBI Taxonomy" id="34508"/>
    <lineage>
        <taxon>Eukaryota</taxon>
        <taxon>Metazoa</taxon>
        <taxon>Ecdysozoa</taxon>
        <taxon>Nematoda</taxon>
        <taxon>Chromadorea</taxon>
        <taxon>Rhabditida</taxon>
        <taxon>Tylenchina</taxon>
        <taxon>Panagrolaimomorpha</taxon>
        <taxon>Strongyloidoidea</taxon>
        <taxon>Steinernematidae</taxon>
        <taxon>Steinernema</taxon>
    </lineage>
</organism>
<name>A0A4U5PAW6_STECR</name>